<dbReference type="Proteomes" id="UP000074108">
    <property type="component" value="Unassembled WGS sequence"/>
</dbReference>
<dbReference type="PROSITE" id="PS50206">
    <property type="entry name" value="RHODANESE_3"/>
    <property type="match status" value="1"/>
</dbReference>
<evidence type="ECO:0000259" key="1">
    <source>
        <dbReference type="PROSITE" id="PS50206"/>
    </source>
</evidence>
<dbReference type="Pfam" id="PF00581">
    <property type="entry name" value="Rhodanese"/>
    <property type="match status" value="1"/>
</dbReference>
<proteinExistence type="predicted"/>
<name>A0A147K608_9BACI</name>
<dbReference type="PANTHER" id="PTHR43031">
    <property type="entry name" value="FAD-DEPENDENT OXIDOREDUCTASE"/>
    <property type="match status" value="1"/>
</dbReference>
<dbReference type="PATRIC" id="fig|1150625.3.peg.2795"/>
<dbReference type="SMART" id="SM00450">
    <property type="entry name" value="RHOD"/>
    <property type="match status" value="1"/>
</dbReference>
<dbReference type="OrthoDB" id="9800872at2"/>
<dbReference type="InterPro" id="IPR036873">
    <property type="entry name" value="Rhodanese-like_dom_sf"/>
</dbReference>
<dbReference type="Gene3D" id="3.40.250.10">
    <property type="entry name" value="Rhodanese-like domain"/>
    <property type="match status" value="1"/>
</dbReference>
<dbReference type="CDD" id="cd00158">
    <property type="entry name" value="RHOD"/>
    <property type="match status" value="1"/>
</dbReference>
<dbReference type="InterPro" id="IPR050229">
    <property type="entry name" value="GlpE_sulfurtransferase"/>
</dbReference>
<dbReference type="SUPFAM" id="SSF52821">
    <property type="entry name" value="Rhodanese/Cell cycle control phosphatase"/>
    <property type="match status" value="1"/>
</dbReference>
<dbReference type="STRING" id="1150625.Q75_13275"/>
<evidence type="ECO:0000313" key="3">
    <source>
        <dbReference type="Proteomes" id="UP000074108"/>
    </source>
</evidence>
<accession>A0A147K608</accession>
<evidence type="ECO:0000313" key="2">
    <source>
        <dbReference type="EMBL" id="KUP05221.1"/>
    </source>
</evidence>
<organism evidence="2 3">
    <name type="scientific">Bacillus coahuilensis p1.1.43</name>
    <dbReference type="NCBI Taxonomy" id="1150625"/>
    <lineage>
        <taxon>Bacteria</taxon>
        <taxon>Bacillati</taxon>
        <taxon>Bacillota</taxon>
        <taxon>Bacilli</taxon>
        <taxon>Bacillales</taxon>
        <taxon>Bacillaceae</taxon>
        <taxon>Bacillus</taxon>
    </lineage>
</organism>
<dbReference type="EMBL" id="LDYG01000042">
    <property type="protein sequence ID" value="KUP05221.1"/>
    <property type="molecule type" value="Genomic_DNA"/>
</dbReference>
<sequence length="120" mass="13504">MDWLDILIPLALLLFFGRMLLPVRGITFITTEQLKEKIKDQHVQLIDVRTNGEFKGRNISSFKNLPLHQLGSKLDTLDPSKEVVLICQSGMRSSKAAKLLKKKGFKKITNVSGGINAWRG</sequence>
<keyword evidence="3" id="KW-1185">Reference proteome</keyword>
<feature type="domain" description="Rhodanese" evidence="1">
    <location>
        <begin position="39"/>
        <end position="119"/>
    </location>
</feature>
<dbReference type="RefSeq" id="WP_059351630.1">
    <property type="nucleotide sequence ID" value="NZ_LDYG01000042.1"/>
</dbReference>
<gene>
    <name evidence="2" type="ORF">Q75_13275</name>
</gene>
<dbReference type="AlphaFoldDB" id="A0A147K608"/>
<dbReference type="PANTHER" id="PTHR43031:SF17">
    <property type="entry name" value="SULFURTRANSFERASE YTWF-RELATED"/>
    <property type="match status" value="1"/>
</dbReference>
<comment type="caution">
    <text evidence="2">The sequence shown here is derived from an EMBL/GenBank/DDBJ whole genome shotgun (WGS) entry which is preliminary data.</text>
</comment>
<reference evidence="2 3" key="1">
    <citation type="journal article" date="2016" name="Front. Microbiol.">
        <title>Microevolution Analysis of Bacillus coahuilensis Unveils Differences in Phosphorus Acquisition Strategies and Their Regulation.</title>
        <authorList>
            <person name="Gomez-Lunar Z."/>
            <person name="Hernandez-Gonzalez I."/>
            <person name="Rodriguez-Torres M.D."/>
            <person name="Souza V."/>
            <person name="Olmedo-Alvarez G."/>
        </authorList>
    </citation>
    <scope>NUCLEOTIDE SEQUENCE [LARGE SCALE GENOMIC DNA]</scope>
    <source>
        <strain evidence="3">p1.1.43</strain>
    </source>
</reference>
<protein>
    <submittedName>
        <fullName evidence="2">Rhodanese</fullName>
    </submittedName>
</protein>
<dbReference type="InterPro" id="IPR001763">
    <property type="entry name" value="Rhodanese-like_dom"/>
</dbReference>